<accession>A0ABD2A5G5</accession>
<dbReference type="EMBL" id="JAUDFV010000155">
    <property type="protein sequence ID" value="KAL2714950.1"/>
    <property type="molecule type" value="Genomic_DNA"/>
</dbReference>
<proteinExistence type="predicted"/>
<dbReference type="AlphaFoldDB" id="A0ABD2A5G5"/>
<organism evidence="1 2">
    <name type="scientific">Vespula squamosa</name>
    <name type="common">Southern yellow jacket</name>
    <name type="synonym">Wasp</name>
    <dbReference type="NCBI Taxonomy" id="30214"/>
    <lineage>
        <taxon>Eukaryota</taxon>
        <taxon>Metazoa</taxon>
        <taxon>Ecdysozoa</taxon>
        <taxon>Arthropoda</taxon>
        <taxon>Hexapoda</taxon>
        <taxon>Insecta</taxon>
        <taxon>Pterygota</taxon>
        <taxon>Neoptera</taxon>
        <taxon>Endopterygota</taxon>
        <taxon>Hymenoptera</taxon>
        <taxon>Apocrita</taxon>
        <taxon>Aculeata</taxon>
        <taxon>Vespoidea</taxon>
        <taxon>Vespidae</taxon>
        <taxon>Vespinae</taxon>
        <taxon>Vespula</taxon>
    </lineage>
</organism>
<dbReference type="Proteomes" id="UP001607302">
    <property type="component" value="Unassembled WGS sequence"/>
</dbReference>
<feature type="non-terminal residue" evidence="1">
    <location>
        <position position="148"/>
    </location>
</feature>
<name>A0ABD2A5G5_VESSQ</name>
<reference evidence="1 2" key="1">
    <citation type="journal article" date="2024" name="Ann. Entomol. Soc. Am.">
        <title>Genomic analyses of the southern and eastern yellowjacket wasps (Hymenoptera: Vespidae) reveal evolutionary signatures of social life.</title>
        <authorList>
            <person name="Catto M.A."/>
            <person name="Caine P.B."/>
            <person name="Orr S.E."/>
            <person name="Hunt B.G."/>
            <person name="Goodisman M.A.D."/>
        </authorList>
    </citation>
    <scope>NUCLEOTIDE SEQUENCE [LARGE SCALE GENOMIC DNA]</scope>
    <source>
        <strain evidence="1">233</strain>
        <tissue evidence="1">Head and thorax</tissue>
    </source>
</reference>
<protein>
    <submittedName>
        <fullName evidence="1">Uncharacterized protein</fullName>
    </submittedName>
</protein>
<keyword evidence="2" id="KW-1185">Reference proteome</keyword>
<sequence>MGSKRAGSPDSNVLTRGFHYSLASTEATARYGLLPPSLPQSPLPPFLLRDGVKIADDEDSWWPSSLSSFARLQAGTAAHLPEVKSPVPAWKRIFLPRITRPCLRHTRLPLSTRISRSSYFRSRHRPLEILRSRKDRSKRRFRVNVRNS</sequence>
<gene>
    <name evidence="1" type="ORF">V1478_014648</name>
</gene>
<evidence type="ECO:0000313" key="1">
    <source>
        <dbReference type="EMBL" id="KAL2714950.1"/>
    </source>
</evidence>
<evidence type="ECO:0000313" key="2">
    <source>
        <dbReference type="Proteomes" id="UP001607302"/>
    </source>
</evidence>
<comment type="caution">
    <text evidence="1">The sequence shown here is derived from an EMBL/GenBank/DDBJ whole genome shotgun (WGS) entry which is preliminary data.</text>
</comment>